<evidence type="ECO:0000313" key="1">
    <source>
        <dbReference type="EMBL" id="POM68415.1"/>
    </source>
</evidence>
<name>A0A2P4XS63_9STRA</name>
<organism evidence="1 2">
    <name type="scientific">Phytophthora palmivora</name>
    <dbReference type="NCBI Taxonomy" id="4796"/>
    <lineage>
        <taxon>Eukaryota</taxon>
        <taxon>Sar</taxon>
        <taxon>Stramenopiles</taxon>
        <taxon>Oomycota</taxon>
        <taxon>Peronosporomycetes</taxon>
        <taxon>Peronosporales</taxon>
        <taxon>Peronosporaceae</taxon>
        <taxon>Phytophthora</taxon>
    </lineage>
</organism>
<accession>A0A2P4XS63</accession>
<dbReference type="EMBL" id="NCKW01008220">
    <property type="protein sequence ID" value="POM68415.1"/>
    <property type="molecule type" value="Genomic_DNA"/>
</dbReference>
<comment type="caution">
    <text evidence="1">The sequence shown here is derived from an EMBL/GenBank/DDBJ whole genome shotgun (WGS) entry which is preliminary data.</text>
</comment>
<sequence length="193" mass="21814">MYLSAVAPHNIRPAPQVHLGRQARPYRPRGAICTRNIETEDRSVYKASLLQFLFRGIKAKWPSGLRGRLEYPTDVPTTQFSPYECAGSWSVCVAVILAVPRTHARYRRYHSRCLRCISVYDQRDAGQHIPNSTGLRVERPCSNQYTLSHMVKDKLKQAGTLPVSLQCERSVNDRAVKALKVANNGRPPTISKK</sequence>
<protein>
    <submittedName>
        <fullName evidence="1">Uncharacterized protein</fullName>
    </submittedName>
</protein>
<reference evidence="1 2" key="1">
    <citation type="journal article" date="2017" name="Genome Biol. Evol.">
        <title>Phytophthora megakarya and P. palmivora, closely related causal agents of cacao black pod rot, underwent increases in genome sizes and gene numbers by different mechanisms.</title>
        <authorList>
            <person name="Ali S.S."/>
            <person name="Shao J."/>
            <person name="Lary D.J."/>
            <person name="Kronmiller B."/>
            <person name="Shen D."/>
            <person name="Strem M.D."/>
            <person name="Amoako-Attah I."/>
            <person name="Akrofi A.Y."/>
            <person name="Begoude B.A."/>
            <person name="Ten Hoopen G.M."/>
            <person name="Coulibaly K."/>
            <person name="Kebe B.I."/>
            <person name="Melnick R.L."/>
            <person name="Guiltinan M.J."/>
            <person name="Tyler B.M."/>
            <person name="Meinhardt L.W."/>
            <person name="Bailey B.A."/>
        </authorList>
    </citation>
    <scope>NUCLEOTIDE SEQUENCE [LARGE SCALE GENOMIC DNA]</scope>
    <source>
        <strain evidence="2">sbr112.9</strain>
    </source>
</reference>
<gene>
    <name evidence="1" type="ORF">PHPALM_15427</name>
</gene>
<keyword evidence="2" id="KW-1185">Reference proteome</keyword>
<proteinExistence type="predicted"/>
<dbReference type="Proteomes" id="UP000237271">
    <property type="component" value="Unassembled WGS sequence"/>
</dbReference>
<evidence type="ECO:0000313" key="2">
    <source>
        <dbReference type="Proteomes" id="UP000237271"/>
    </source>
</evidence>
<dbReference type="AlphaFoldDB" id="A0A2P4XS63"/>